<dbReference type="SUPFAM" id="SSF48652">
    <property type="entry name" value="Tetraspanin"/>
    <property type="match status" value="1"/>
</dbReference>
<dbReference type="PANTHER" id="PTHR19282:SF551">
    <property type="entry name" value="RE08073P-RELATED"/>
    <property type="match status" value="1"/>
</dbReference>
<dbReference type="EMBL" id="GFPF01012271">
    <property type="protein sequence ID" value="MAA23417.1"/>
    <property type="molecule type" value="Transcribed_RNA"/>
</dbReference>
<comment type="similarity">
    <text evidence="2 6">Belongs to the tetraspanin (TM4SF) family.</text>
</comment>
<keyword evidence="3 6" id="KW-0812">Transmembrane</keyword>
<dbReference type="PANTHER" id="PTHR19282">
    <property type="entry name" value="TETRASPANIN"/>
    <property type="match status" value="1"/>
</dbReference>
<proteinExistence type="inferred from homology"/>
<comment type="subcellular location">
    <subcellularLocation>
        <location evidence="1 6">Membrane</location>
        <topology evidence="1 6">Multi-pass membrane protein</topology>
    </subcellularLocation>
</comment>
<dbReference type="GO" id="GO:0005886">
    <property type="term" value="C:plasma membrane"/>
    <property type="evidence" value="ECO:0007669"/>
    <property type="project" value="TreeGrafter"/>
</dbReference>
<name>A0A224Z0R1_9ACAR</name>
<evidence type="ECO:0000256" key="1">
    <source>
        <dbReference type="ARBA" id="ARBA00004141"/>
    </source>
</evidence>
<dbReference type="InterPro" id="IPR018499">
    <property type="entry name" value="Tetraspanin/Peripherin"/>
</dbReference>
<dbReference type="InterPro" id="IPR000301">
    <property type="entry name" value="Tetraspanin_animals"/>
</dbReference>
<dbReference type="PIRSF" id="PIRSF002419">
    <property type="entry name" value="Tetraspanin"/>
    <property type="match status" value="1"/>
</dbReference>
<evidence type="ECO:0000256" key="4">
    <source>
        <dbReference type="ARBA" id="ARBA00022989"/>
    </source>
</evidence>
<sequence length="289" mass="31048">MGFRLIDAARARWKRLVLSGTLAHCIFFTTAFILAGIAVVVVSVMLLLDSSKYLANEGGNSQDSQLYFSIIYILLGAGCFMAIVGFFGCCGALRESPCMLCTFFIFLVVIIAAEVTGGIWAWMNLESFEKAVKGQVQHMMHKDYKVSDVITKTIDTMQHDLRCCGVEGPQDWASARINQKASEQGGGALAASVEAGIRALGAYEVPRSCCVEEDSTTCDINRQFGGGGSLLHGLHTQGCGTALWNGLYNNLVLVCAIGLGIAVLQILGLIFTMVLCCAVRRDSGTSFKA</sequence>
<evidence type="ECO:0000256" key="3">
    <source>
        <dbReference type="ARBA" id="ARBA00022692"/>
    </source>
</evidence>
<accession>A0A224Z0R1</accession>
<evidence type="ECO:0000256" key="6">
    <source>
        <dbReference type="RuleBase" id="RU361218"/>
    </source>
</evidence>
<evidence type="ECO:0000313" key="7">
    <source>
        <dbReference type="EMBL" id="MAA23417.1"/>
    </source>
</evidence>
<organism evidence="7">
    <name type="scientific">Rhipicephalus zambeziensis</name>
    <dbReference type="NCBI Taxonomy" id="60191"/>
    <lineage>
        <taxon>Eukaryota</taxon>
        <taxon>Metazoa</taxon>
        <taxon>Ecdysozoa</taxon>
        <taxon>Arthropoda</taxon>
        <taxon>Chelicerata</taxon>
        <taxon>Arachnida</taxon>
        <taxon>Acari</taxon>
        <taxon>Parasitiformes</taxon>
        <taxon>Ixodida</taxon>
        <taxon>Ixodoidea</taxon>
        <taxon>Ixodidae</taxon>
        <taxon>Rhipicephalinae</taxon>
        <taxon>Rhipicephalus</taxon>
        <taxon>Rhipicephalus</taxon>
    </lineage>
</organism>
<feature type="transmembrane region" description="Helical" evidence="6">
    <location>
        <begin position="251"/>
        <end position="279"/>
    </location>
</feature>
<dbReference type="InterPro" id="IPR008952">
    <property type="entry name" value="Tetraspanin_EC2_sf"/>
</dbReference>
<dbReference type="PRINTS" id="PR00259">
    <property type="entry name" value="TMFOUR"/>
</dbReference>
<dbReference type="AlphaFoldDB" id="A0A224Z0R1"/>
<dbReference type="CDD" id="cd03127">
    <property type="entry name" value="tetraspanin_LEL"/>
    <property type="match status" value="1"/>
</dbReference>
<evidence type="ECO:0000256" key="5">
    <source>
        <dbReference type="ARBA" id="ARBA00023136"/>
    </source>
</evidence>
<feature type="transmembrane region" description="Helical" evidence="6">
    <location>
        <begin position="21"/>
        <end position="46"/>
    </location>
</feature>
<evidence type="ECO:0000256" key="2">
    <source>
        <dbReference type="ARBA" id="ARBA00006840"/>
    </source>
</evidence>
<dbReference type="Pfam" id="PF00335">
    <property type="entry name" value="Tetraspanin"/>
    <property type="match status" value="1"/>
</dbReference>
<feature type="transmembrane region" description="Helical" evidence="6">
    <location>
        <begin position="100"/>
        <end position="123"/>
    </location>
</feature>
<keyword evidence="5 6" id="KW-0472">Membrane</keyword>
<protein>
    <recommendedName>
        <fullName evidence="6">Tetraspanin</fullName>
    </recommendedName>
</protein>
<dbReference type="Gene3D" id="1.10.1450.10">
    <property type="entry name" value="Tetraspanin"/>
    <property type="match status" value="1"/>
</dbReference>
<feature type="transmembrane region" description="Helical" evidence="6">
    <location>
        <begin position="66"/>
        <end position="93"/>
    </location>
</feature>
<reference evidence="7" key="1">
    <citation type="journal article" date="2017" name="Parasit. Vectors">
        <title>Sialotranscriptomics of Rhipicephalus zambeziensis reveals intricate expression profiles of secretory proteins and suggests tight temporal transcriptional regulation during blood-feeding.</title>
        <authorList>
            <person name="de Castro M.H."/>
            <person name="de Klerk D."/>
            <person name="Pienaar R."/>
            <person name="Rees D.J.G."/>
            <person name="Mans B.J."/>
        </authorList>
    </citation>
    <scope>NUCLEOTIDE SEQUENCE</scope>
    <source>
        <tissue evidence="7">Salivary glands</tissue>
    </source>
</reference>
<keyword evidence="4 6" id="KW-1133">Transmembrane helix</keyword>